<sequence length="175" mass="19834">MKNRKVNSVIPGRLRILRNSKKMQQADIAKILDVSTTCYAQYERGERDLPLDVAGKLCKLYGCDISVIMTLPIISEVIVPNNLIINAQEVINNAHITGDWQIDSETFKKIDDAMAPIFKAREEAFNISDIPTDILKDITPITIKTVRLNNDVEQLINTYLRLNREALNKGPIEQK</sequence>
<evidence type="ECO:0000313" key="2">
    <source>
        <dbReference type="EMBL" id="SHI28779.1"/>
    </source>
</evidence>
<evidence type="ECO:0000259" key="1">
    <source>
        <dbReference type="PROSITE" id="PS50943"/>
    </source>
</evidence>
<dbReference type="InterPro" id="IPR010982">
    <property type="entry name" value="Lambda_DNA-bd_dom_sf"/>
</dbReference>
<dbReference type="OrthoDB" id="2064916at2"/>
<evidence type="ECO:0000313" key="3">
    <source>
        <dbReference type="Proteomes" id="UP000191240"/>
    </source>
</evidence>
<dbReference type="SUPFAM" id="SSF47413">
    <property type="entry name" value="lambda repressor-like DNA-binding domains"/>
    <property type="match status" value="1"/>
</dbReference>
<protein>
    <submittedName>
        <fullName evidence="2">DNA-binding transcriptional regulator, XRE-family HTH domain</fullName>
    </submittedName>
</protein>
<dbReference type="Pfam" id="PF01381">
    <property type="entry name" value="HTH_3"/>
    <property type="match status" value="1"/>
</dbReference>
<dbReference type="RefSeq" id="WP_080325137.1">
    <property type="nucleotide sequence ID" value="NZ_FQYW01000003.1"/>
</dbReference>
<organism evidence="2 3">
    <name type="scientific">Anaerovibrio lipolyticus DSM 3074</name>
    <dbReference type="NCBI Taxonomy" id="1120997"/>
    <lineage>
        <taxon>Bacteria</taxon>
        <taxon>Bacillati</taxon>
        <taxon>Bacillota</taxon>
        <taxon>Negativicutes</taxon>
        <taxon>Selenomonadales</taxon>
        <taxon>Selenomonadaceae</taxon>
        <taxon>Anaerovibrio</taxon>
    </lineage>
</organism>
<gene>
    <name evidence="2" type="ORF">SAMN02745671_00010</name>
</gene>
<dbReference type="PROSITE" id="PS50943">
    <property type="entry name" value="HTH_CROC1"/>
    <property type="match status" value="1"/>
</dbReference>
<accession>A0A1M5ZXM7</accession>
<dbReference type="EMBL" id="FQYW01000003">
    <property type="protein sequence ID" value="SHI28779.1"/>
    <property type="molecule type" value="Genomic_DNA"/>
</dbReference>
<dbReference type="SMART" id="SM00530">
    <property type="entry name" value="HTH_XRE"/>
    <property type="match status" value="1"/>
</dbReference>
<dbReference type="InterPro" id="IPR001387">
    <property type="entry name" value="Cro/C1-type_HTH"/>
</dbReference>
<dbReference type="GO" id="GO:0003677">
    <property type="term" value="F:DNA binding"/>
    <property type="evidence" value="ECO:0007669"/>
    <property type="project" value="UniProtKB-KW"/>
</dbReference>
<dbReference type="Gene3D" id="1.10.260.40">
    <property type="entry name" value="lambda repressor-like DNA-binding domains"/>
    <property type="match status" value="1"/>
</dbReference>
<dbReference type="CDD" id="cd00093">
    <property type="entry name" value="HTH_XRE"/>
    <property type="match status" value="1"/>
</dbReference>
<keyword evidence="2" id="KW-0238">DNA-binding</keyword>
<feature type="domain" description="HTH cro/C1-type" evidence="1">
    <location>
        <begin position="14"/>
        <end position="68"/>
    </location>
</feature>
<name>A0A1M5ZXM7_9FIRM</name>
<dbReference type="AlphaFoldDB" id="A0A1M5ZXM7"/>
<reference evidence="2 3" key="1">
    <citation type="submission" date="2016-11" db="EMBL/GenBank/DDBJ databases">
        <authorList>
            <person name="Jaros S."/>
            <person name="Januszkiewicz K."/>
            <person name="Wedrychowicz H."/>
        </authorList>
    </citation>
    <scope>NUCLEOTIDE SEQUENCE [LARGE SCALE GENOMIC DNA]</scope>
    <source>
        <strain evidence="2 3">DSM 3074</strain>
    </source>
</reference>
<dbReference type="Proteomes" id="UP000191240">
    <property type="component" value="Unassembled WGS sequence"/>
</dbReference>
<proteinExistence type="predicted"/>